<dbReference type="RefSeq" id="WP_338528779.1">
    <property type="nucleotide sequence ID" value="NZ_CP030941.1"/>
</dbReference>
<evidence type="ECO:0000313" key="3">
    <source>
        <dbReference type="Proteomes" id="UP001342418"/>
    </source>
</evidence>
<feature type="signal peptide" evidence="1">
    <location>
        <begin position="1"/>
        <end position="19"/>
    </location>
</feature>
<proteinExistence type="predicted"/>
<feature type="chain" id="PRO_5046093537" description="DUF1311 domain-containing protein" evidence="1">
    <location>
        <begin position="20"/>
        <end position="111"/>
    </location>
</feature>
<keyword evidence="1" id="KW-0732">Signal</keyword>
<protein>
    <recommendedName>
        <fullName evidence="4">DUF1311 domain-containing protein</fullName>
    </recommendedName>
</protein>
<reference evidence="2 3" key="1">
    <citation type="submission" date="2018-07" db="EMBL/GenBank/DDBJ databases">
        <title>Genome sequence of Nitratireductor thuwali#1536.</title>
        <authorList>
            <person name="Michoud G."/>
            <person name="Merlino G."/>
            <person name="Sefrji F.O."/>
            <person name="Daffonchio D."/>
        </authorList>
    </citation>
    <scope>NUCLEOTIDE SEQUENCE [LARGE SCALE GENOMIC DNA]</scope>
    <source>
        <strain evidence="3">Nit1536</strain>
    </source>
</reference>
<dbReference type="Proteomes" id="UP001342418">
    <property type="component" value="Chromosome"/>
</dbReference>
<name>A0ABY5MH41_9HYPH</name>
<evidence type="ECO:0000256" key="1">
    <source>
        <dbReference type="SAM" id="SignalP"/>
    </source>
</evidence>
<evidence type="ECO:0008006" key="4">
    <source>
        <dbReference type="Google" id="ProtNLM"/>
    </source>
</evidence>
<dbReference type="EMBL" id="CP030941">
    <property type="protein sequence ID" value="UUP16345.1"/>
    <property type="molecule type" value="Genomic_DNA"/>
</dbReference>
<gene>
    <name evidence="2" type="ORF">NTH_00791</name>
</gene>
<sequence>MLRLLALMAVVTAAIPIHAADADPEYNRAWRQKKCALYDGFQREAAARLNGGGLGTAFLEAQEAFIRSGCTERVKICPASPQELDFANIVSLQMMNAGATGSFLPFECRNG</sequence>
<accession>A0ABY5MH41</accession>
<keyword evidence="3" id="KW-1185">Reference proteome</keyword>
<evidence type="ECO:0000313" key="2">
    <source>
        <dbReference type="EMBL" id="UUP16345.1"/>
    </source>
</evidence>
<organism evidence="2 3">
    <name type="scientific">Nitratireductor thuwali</name>
    <dbReference type="NCBI Taxonomy" id="2267699"/>
    <lineage>
        <taxon>Bacteria</taxon>
        <taxon>Pseudomonadati</taxon>
        <taxon>Pseudomonadota</taxon>
        <taxon>Alphaproteobacteria</taxon>
        <taxon>Hyphomicrobiales</taxon>
        <taxon>Phyllobacteriaceae</taxon>
        <taxon>Nitratireductor</taxon>
    </lineage>
</organism>